<dbReference type="CDD" id="cd13692">
    <property type="entry name" value="PBP2_BztA"/>
    <property type="match status" value="1"/>
</dbReference>
<organism evidence="5 6">
    <name type="scientific">Caldimonas mangrovi</name>
    <dbReference type="NCBI Taxonomy" id="2944811"/>
    <lineage>
        <taxon>Bacteria</taxon>
        <taxon>Pseudomonadati</taxon>
        <taxon>Pseudomonadota</taxon>
        <taxon>Betaproteobacteria</taxon>
        <taxon>Burkholderiales</taxon>
        <taxon>Sphaerotilaceae</taxon>
        <taxon>Caldimonas</taxon>
    </lineage>
</organism>
<comment type="similarity">
    <text evidence="1">Belongs to the bacterial solute-binding protein 3 family.</text>
</comment>
<protein>
    <submittedName>
        <fullName evidence="5">Amino acid ABC transporter substrate-binding protein</fullName>
    </submittedName>
</protein>
<keyword evidence="3" id="KW-0732">Signal</keyword>
<dbReference type="InterPro" id="IPR051455">
    <property type="entry name" value="Bact_solute-bind_prot3"/>
</dbReference>
<dbReference type="Gene3D" id="3.40.190.10">
    <property type="entry name" value="Periplasmic binding protein-like II"/>
    <property type="match status" value="2"/>
</dbReference>
<reference evidence="5" key="1">
    <citation type="submission" date="2022-05" db="EMBL/GenBank/DDBJ databases">
        <title>Schlegelella sp. nov., isolated from mangrove soil.</title>
        <authorList>
            <person name="Liu Y."/>
            <person name="Ge X."/>
            <person name="Liu W."/>
        </authorList>
    </citation>
    <scope>NUCLEOTIDE SEQUENCE</scope>
    <source>
        <strain evidence="5">S2-27</strain>
    </source>
</reference>
<dbReference type="Proteomes" id="UP001165541">
    <property type="component" value="Unassembled WGS sequence"/>
</dbReference>
<evidence type="ECO:0000313" key="5">
    <source>
        <dbReference type="EMBL" id="MCM5681893.1"/>
    </source>
</evidence>
<dbReference type="Pfam" id="PF00497">
    <property type="entry name" value="SBP_bac_3"/>
    <property type="match status" value="1"/>
</dbReference>
<sequence>MAAGLALPGVAHAGKVLDGVKQKGVVTCGVHTGRAGFALTSADGKWTGLDADYCRALAAAVLGDAEKVKFVPTSAQTRITALQSGEIDVLSRNTTWTYTRDTSLGLAWVGINFYDGQAFIVKKRPGLKSVKQLNGATICVDSGTTTEKNLAEYFRAHNLKYKAVVFDQHEATLHAFTSGRCQVFSGDSSALAVLKATQLKNPDDYEILPELISKEPLGPAVRRGDDEWFAIARWTLYAMVEAEELGISSKNIDKLKADGDNPAIARFVGAGDDMGKFLGLDKEWTYRIVKQVGNYGESFDRNLGAQSLVKLPRGYMKLWTDGGLMMSPPLR</sequence>
<dbReference type="SMART" id="SM00062">
    <property type="entry name" value="PBPb"/>
    <property type="match status" value="1"/>
</dbReference>
<accession>A0ABT0YT24</accession>
<name>A0ABT0YT24_9BURK</name>
<dbReference type="SUPFAM" id="SSF53850">
    <property type="entry name" value="Periplasmic binding protein-like II"/>
    <property type="match status" value="1"/>
</dbReference>
<evidence type="ECO:0000256" key="1">
    <source>
        <dbReference type="ARBA" id="ARBA00010333"/>
    </source>
</evidence>
<evidence type="ECO:0000313" key="6">
    <source>
        <dbReference type="Proteomes" id="UP001165541"/>
    </source>
</evidence>
<dbReference type="PANTHER" id="PTHR30085:SF7">
    <property type="entry name" value="AMINO-ACID ABC TRANSPORTER-BINDING PROTEIN YHDW-RELATED"/>
    <property type="match status" value="1"/>
</dbReference>
<dbReference type="InterPro" id="IPR001638">
    <property type="entry name" value="Solute-binding_3/MltF_N"/>
</dbReference>
<evidence type="ECO:0000256" key="2">
    <source>
        <dbReference type="ARBA" id="ARBA00022448"/>
    </source>
</evidence>
<evidence type="ECO:0000256" key="3">
    <source>
        <dbReference type="ARBA" id="ARBA00022729"/>
    </source>
</evidence>
<evidence type="ECO:0000259" key="4">
    <source>
        <dbReference type="SMART" id="SM00062"/>
    </source>
</evidence>
<gene>
    <name evidence="5" type="ORF">M8A51_20385</name>
</gene>
<keyword evidence="2" id="KW-0813">Transport</keyword>
<keyword evidence="6" id="KW-1185">Reference proteome</keyword>
<proteinExistence type="inferred from homology"/>
<dbReference type="PANTHER" id="PTHR30085">
    <property type="entry name" value="AMINO ACID ABC TRANSPORTER PERMEASE"/>
    <property type="match status" value="1"/>
</dbReference>
<dbReference type="EMBL" id="JAMKFE010000014">
    <property type="protein sequence ID" value="MCM5681893.1"/>
    <property type="molecule type" value="Genomic_DNA"/>
</dbReference>
<comment type="caution">
    <text evidence="5">The sequence shown here is derived from an EMBL/GenBank/DDBJ whole genome shotgun (WGS) entry which is preliminary data.</text>
</comment>
<feature type="domain" description="Solute-binding protein family 3/N-terminal" evidence="4">
    <location>
        <begin position="25"/>
        <end position="255"/>
    </location>
</feature>